<feature type="domain" description="Multidrug resistance protein MdtA-like alpha-helical hairpin" evidence="4">
    <location>
        <begin position="107"/>
        <end position="171"/>
    </location>
</feature>
<feature type="domain" description="Multidrug resistance protein MdtA-like beta-barrel" evidence="6">
    <location>
        <begin position="209"/>
        <end position="290"/>
    </location>
</feature>
<evidence type="ECO:0000256" key="2">
    <source>
        <dbReference type="ARBA" id="ARBA00009477"/>
    </source>
</evidence>
<feature type="domain" description="Multidrug resistance protein MdtA-like C-terminal permuted SH3" evidence="7">
    <location>
        <begin position="297"/>
        <end position="354"/>
    </location>
</feature>
<dbReference type="Proteomes" id="UP000290172">
    <property type="component" value="Unassembled WGS sequence"/>
</dbReference>
<dbReference type="Gene3D" id="2.40.50.100">
    <property type="match status" value="1"/>
</dbReference>
<evidence type="ECO:0000256" key="1">
    <source>
        <dbReference type="ARBA" id="ARBA00004196"/>
    </source>
</evidence>
<evidence type="ECO:0000259" key="6">
    <source>
        <dbReference type="Pfam" id="PF25944"/>
    </source>
</evidence>
<gene>
    <name evidence="8" type="ORF">CRV08_08995</name>
</gene>
<dbReference type="GO" id="GO:0030313">
    <property type="term" value="C:cell envelope"/>
    <property type="evidence" value="ECO:0007669"/>
    <property type="project" value="UniProtKB-SubCell"/>
</dbReference>
<dbReference type="RefSeq" id="WP_128981279.1">
    <property type="nucleotide sequence ID" value="NZ_PDKJ01000007.1"/>
</dbReference>
<evidence type="ECO:0000259" key="4">
    <source>
        <dbReference type="Pfam" id="PF25876"/>
    </source>
</evidence>
<accession>A0A4Q0YC81</accession>
<name>A0A4Q0YC81_9BACT</name>
<dbReference type="GO" id="GO:0046677">
    <property type="term" value="P:response to antibiotic"/>
    <property type="evidence" value="ECO:0007669"/>
    <property type="project" value="TreeGrafter"/>
</dbReference>
<dbReference type="NCBIfam" id="TIGR01730">
    <property type="entry name" value="RND_mfp"/>
    <property type="match status" value="1"/>
</dbReference>
<dbReference type="Pfam" id="PF25967">
    <property type="entry name" value="RND-MFP_C"/>
    <property type="match status" value="1"/>
</dbReference>
<evidence type="ECO:0000259" key="5">
    <source>
        <dbReference type="Pfam" id="PF25917"/>
    </source>
</evidence>
<dbReference type="GO" id="GO:0005886">
    <property type="term" value="C:plasma membrane"/>
    <property type="evidence" value="ECO:0007669"/>
    <property type="project" value="TreeGrafter"/>
</dbReference>
<dbReference type="Pfam" id="PF25917">
    <property type="entry name" value="BSH_RND"/>
    <property type="match status" value="1"/>
</dbReference>
<evidence type="ECO:0000256" key="3">
    <source>
        <dbReference type="SAM" id="SignalP"/>
    </source>
</evidence>
<reference evidence="8 9" key="1">
    <citation type="submission" date="2017-10" db="EMBL/GenBank/DDBJ databases">
        <title>Genomics of the genus Arcobacter.</title>
        <authorList>
            <person name="Perez-Cataluna A."/>
            <person name="Figueras M.J."/>
        </authorList>
    </citation>
    <scope>NUCLEOTIDE SEQUENCE [LARGE SCALE GENOMIC DNA]</scope>
    <source>
        <strain evidence="8 9">CECT 8993</strain>
    </source>
</reference>
<dbReference type="Gene3D" id="2.40.30.170">
    <property type="match status" value="1"/>
</dbReference>
<dbReference type="InterPro" id="IPR006143">
    <property type="entry name" value="RND_pump_MFP"/>
</dbReference>
<dbReference type="InterPro" id="IPR058624">
    <property type="entry name" value="MdtA-like_HH"/>
</dbReference>
<dbReference type="AlphaFoldDB" id="A0A4Q0YC81"/>
<organism evidence="8 9">
    <name type="scientific">Halarcobacter ebronensis</name>
    <dbReference type="NCBI Taxonomy" id="1462615"/>
    <lineage>
        <taxon>Bacteria</taxon>
        <taxon>Pseudomonadati</taxon>
        <taxon>Campylobacterota</taxon>
        <taxon>Epsilonproteobacteria</taxon>
        <taxon>Campylobacterales</taxon>
        <taxon>Arcobacteraceae</taxon>
        <taxon>Halarcobacter</taxon>
    </lineage>
</organism>
<keyword evidence="3" id="KW-0732">Signal</keyword>
<dbReference type="Gene3D" id="2.40.420.20">
    <property type="match status" value="1"/>
</dbReference>
<comment type="subcellular location">
    <subcellularLocation>
        <location evidence="1">Cell envelope</location>
    </subcellularLocation>
</comment>
<dbReference type="Gene3D" id="1.10.287.470">
    <property type="entry name" value="Helix hairpin bin"/>
    <property type="match status" value="1"/>
</dbReference>
<sequence>MKKLKSLFVSGIALVVVSGNLFAVDGAPNKMPAPKADIYIVPKAQDLKIDLKYPAQIKAYENVQVYSRVLGVLEEKNFEEGQRVKKGDSLFKIEDELYQAKYDASLANLKMSEATLDNATRNWDRIKKLYKSKAVTTEQRDNALSTYESALAGVAMAKAELKQAQIDLNYTKVYAPISGITGIKKVDLGNLVTSNPPMELVTITQKDEVYVDFSMPLSDYKNIKNGLWVMPESGKIEVGINFEDKPTSAKGYVDFIDVNIDKDTSTVKMRALVDNKNNTLMPGSFVRVVLNGIVQKNIITIPQKALLQNPLGTVVFVENNGIAAVKPVIIGNESGDKYVVVGGPLQSGDRVIVNNFFKVKAGSPVVVDKIINK</sequence>
<proteinExistence type="inferred from homology"/>
<comment type="similarity">
    <text evidence="2">Belongs to the membrane fusion protein (MFP) (TC 8.A.1) family.</text>
</comment>
<dbReference type="GO" id="GO:0022857">
    <property type="term" value="F:transmembrane transporter activity"/>
    <property type="evidence" value="ECO:0007669"/>
    <property type="project" value="InterPro"/>
</dbReference>
<dbReference type="InterPro" id="IPR058625">
    <property type="entry name" value="MdtA-like_BSH"/>
</dbReference>
<evidence type="ECO:0000313" key="8">
    <source>
        <dbReference type="EMBL" id="RXJ67942.1"/>
    </source>
</evidence>
<dbReference type="InterPro" id="IPR058626">
    <property type="entry name" value="MdtA-like_b-barrel"/>
</dbReference>
<dbReference type="Pfam" id="PF25876">
    <property type="entry name" value="HH_MFP_RND"/>
    <property type="match status" value="1"/>
</dbReference>
<feature type="chain" id="PRO_5020310822" evidence="3">
    <location>
        <begin position="24"/>
        <end position="373"/>
    </location>
</feature>
<feature type="domain" description="Multidrug resistance protein MdtA-like barrel-sandwich hybrid" evidence="5">
    <location>
        <begin position="62"/>
        <end position="204"/>
    </location>
</feature>
<comment type="caution">
    <text evidence="8">The sequence shown here is derived from an EMBL/GenBank/DDBJ whole genome shotgun (WGS) entry which is preliminary data.</text>
</comment>
<dbReference type="InterPro" id="IPR058627">
    <property type="entry name" value="MdtA-like_C"/>
</dbReference>
<protein>
    <submittedName>
        <fullName evidence="8">Efflux transporter periplasmic adaptor subunit</fullName>
    </submittedName>
</protein>
<dbReference type="PANTHER" id="PTHR30158:SF3">
    <property type="entry name" value="MULTIDRUG EFFLUX PUMP SUBUNIT ACRA-RELATED"/>
    <property type="match status" value="1"/>
</dbReference>
<dbReference type="EMBL" id="PDKJ01000007">
    <property type="protein sequence ID" value="RXJ67942.1"/>
    <property type="molecule type" value="Genomic_DNA"/>
</dbReference>
<dbReference type="Pfam" id="PF25944">
    <property type="entry name" value="Beta-barrel_RND"/>
    <property type="match status" value="1"/>
</dbReference>
<evidence type="ECO:0000313" key="9">
    <source>
        <dbReference type="Proteomes" id="UP000290172"/>
    </source>
</evidence>
<feature type="signal peptide" evidence="3">
    <location>
        <begin position="1"/>
        <end position="23"/>
    </location>
</feature>
<dbReference type="SUPFAM" id="SSF111369">
    <property type="entry name" value="HlyD-like secretion proteins"/>
    <property type="match status" value="1"/>
</dbReference>
<evidence type="ECO:0000259" key="7">
    <source>
        <dbReference type="Pfam" id="PF25967"/>
    </source>
</evidence>
<dbReference type="PANTHER" id="PTHR30158">
    <property type="entry name" value="ACRA/E-RELATED COMPONENT OF DRUG EFFLUX TRANSPORTER"/>
    <property type="match status" value="1"/>
</dbReference>